<dbReference type="NCBIfam" id="NF038029">
    <property type="entry name" value="LP_plasma"/>
    <property type="match status" value="1"/>
</dbReference>
<dbReference type="Pfam" id="PF12461">
    <property type="entry name" value="DUF3688"/>
    <property type="match status" value="1"/>
</dbReference>
<sequence length="136" mass="15478">MKKWINILGTIGLTATITTTLISCEKSEKPNNNKEENKSITPKPQQPPEGSNWKLINYNNVDIYDEKYYFGIGNNGLNDWISYGPIKGKEIWKVGVSFFLSCKAIYRWDGNGEPETPTINENTGEITDWKEQKGTK</sequence>
<feature type="region of interest" description="Disordered" evidence="1">
    <location>
        <begin position="27"/>
        <end position="52"/>
    </location>
</feature>
<dbReference type="PROSITE" id="PS51257">
    <property type="entry name" value="PROKAR_LIPOPROTEIN"/>
    <property type="match status" value="1"/>
</dbReference>
<evidence type="ECO:0000313" key="3">
    <source>
        <dbReference type="Proteomes" id="UP000062963"/>
    </source>
</evidence>
<gene>
    <name evidence="2" type="ORF">SKUN_001638</name>
</gene>
<evidence type="ECO:0000256" key="1">
    <source>
        <dbReference type="SAM" id="MobiDB-lite"/>
    </source>
</evidence>
<dbReference type="PATRIC" id="fig|273035.7.peg.2019"/>
<dbReference type="InterPro" id="IPR054816">
    <property type="entry name" value="Lipoprotein_mollicutes-type_CS"/>
</dbReference>
<reference evidence="2 3" key="1">
    <citation type="journal article" date="2015" name="Genome Announc.">
        <title>Complete Genome Sequence of Spiroplasma kunkelii Strain CR2-3x, Causal Agent of Corn Stunt Disease in Zea mays L.</title>
        <authorList>
            <person name="Davis R.E."/>
            <person name="Shao J."/>
            <person name="Dally E.L."/>
            <person name="Zhao Y."/>
            <person name="Gasparich G.E."/>
            <person name="Gaynor B.J."/>
            <person name="Athey J.C."/>
            <person name="Harrison N.A."/>
            <person name="Donofrio N."/>
        </authorList>
    </citation>
    <scope>NUCLEOTIDE SEQUENCE [LARGE SCALE GENOMIC DNA]</scope>
    <source>
        <strain evidence="2 3">CR2-3x</strain>
    </source>
</reference>
<dbReference type="InterPro" id="IPR022160">
    <property type="entry name" value="Phage_1-C74_Orf1"/>
</dbReference>
<evidence type="ECO:0000313" key="2">
    <source>
        <dbReference type="EMBL" id="ALA98495.1"/>
    </source>
</evidence>
<feature type="compositionally biased region" description="Basic and acidic residues" evidence="1">
    <location>
        <begin position="27"/>
        <end position="38"/>
    </location>
</feature>
<organism evidence="2 3">
    <name type="scientific">Spiroplasma kunkelii CR2-3x</name>
    <dbReference type="NCBI Taxonomy" id="273035"/>
    <lineage>
        <taxon>Bacteria</taxon>
        <taxon>Bacillati</taxon>
        <taxon>Mycoplasmatota</taxon>
        <taxon>Mollicutes</taxon>
        <taxon>Entomoplasmatales</taxon>
        <taxon>Spiroplasmataceae</taxon>
        <taxon>Spiroplasma</taxon>
    </lineage>
</organism>
<proteinExistence type="predicted"/>
<name>A0A0K2JIS2_SPIKU</name>
<keyword evidence="3" id="KW-1185">Reference proteome</keyword>
<dbReference type="AlphaFoldDB" id="A0A0K2JIS2"/>
<protein>
    <submittedName>
        <fullName evidence="2">Spiroplasmavirus-related protein</fullName>
    </submittedName>
</protein>
<feature type="compositionally biased region" description="Basic and acidic residues" evidence="1">
    <location>
        <begin position="127"/>
        <end position="136"/>
    </location>
</feature>
<dbReference type="Proteomes" id="UP000062963">
    <property type="component" value="Chromosome"/>
</dbReference>
<dbReference type="KEGG" id="skn:SKUN_001638"/>
<feature type="region of interest" description="Disordered" evidence="1">
    <location>
        <begin position="113"/>
        <end position="136"/>
    </location>
</feature>
<dbReference type="EMBL" id="CP010899">
    <property type="protein sequence ID" value="ALA98495.1"/>
    <property type="molecule type" value="Genomic_DNA"/>
</dbReference>
<dbReference type="OrthoDB" id="391346at2"/>
<dbReference type="RefSeq" id="WP_053391499.1">
    <property type="nucleotide sequence ID" value="NZ_CP010899.1"/>
</dbReference>
<accession>A0A0K2JIS2</accession>